<dbReference type="STRING" id="1160509.A0A3N4I6S4"/>
<dbReference type="GO" id="GO:0008143">
    <property type="term" value="F:poly(A) binding"/>
    <property type="evidence" value="ECO:0007669"/>
    <property type="project" value="TreeGrafter"/>
</dbReference>
<evidence type="ECO:0000259" key="4">
    <source>
        <dbReference type="PROSITE" id="PS50102"/>
    </source>
</evidence>
<dbReference type="EMBL" id="ML119676">
    <property type="protein sequence ID" value="RPA81783.1"/>
    <property type="molecule type" value="Genomic_DNA"/>
</dbReference>
<dbReference type="PROSITE" id="PS50102">
    <property type="entry name" value="RRM"/>
    <property type="match status" value="1"/>
</dbReference>
<dbReference type="PANTHER" id="PTHR23236:SF12">
    <property type="entry name" value="EUKARYOTIC INITIATION FACTOR 4B-RELATED"/>
    <property type="match status" value="1"/>
</dbReference>
<gene>
    <name evidence="5" type="ORF">BJ508DRAFT_414497</name>
</gene>
<protein>
    <submittedName>
        <fullName evidence="5">RNP domain protein</fullName>
    </submittedName>
</protein>
<accession>A0A3N4I6S4</accession>
<evidence type="ECO:0000256" key="2">
    <source>
        <dbReference type="PROSITE-ProRule" id="PRU00176"/>
    </source>
</evidence>
<dbReference type="Pfam" id="PF00076">
    <property type="entry name" value="RRM_1"/>
    <property type="match status" value="1"/>
</dbReference>
<name>A0A3N4I6S4_ASCIM</name>
<dbReference type="InterPro" id="IPR012677">
    <property type="entry name" value="Nucleotide-bd_a/b_plait_sf"/>
</dbReference>
<dbReference type="AlphaFoldDB" id="A0A3N4I6S4"/>
<dbReference type="Proteomes" id="UP000275078">
    <property type="component" value="Unassembled WGS sequence"/>
</dbReference>
<evidence type="ECO:0000256" key="1">
    <source>
        <dbReference type="ARBA" id="ARBA00022884"/>
    </source>
</evidence>
<proteinExistence type="predicted"/>
<feature type="domain" description="RRM" evidence="4">
    <location>
        <begin position="67"/>
        <end position="144"/>
    </location>
</feature>
<dbReference type="OrthoDB" id="4726at2759"/>
<dbReference type="GO" id="GO:0005737">
    <property type="term" value="C:cytoplasm"/>
    <property type="evidence" value="ECO:0007669"/>
    <property type="project" value="TreeGrafter"/>
</dbReference>
<dbReference type="CDD" id="cd12306">
    <property type="entry name" value="RRM_II_PABPs"/>
    <property type="match status" value="1"/>
</dbReference>
<feature type="region of interest" description="Disordered" evidence="3">
    <location>
        <begin position="144"/>
        <end position="167"/>
    </location>
</feature>
<sequence length="186" mass="21075">MGDVGTPNNEEGTRSLSPNNLDSEEILKVKAKIEEMEEEATKLRAMQSNLDEMQCELVERRGDVDSRSVFVGNVDYSASPEELQSHFQSCGRINRVTILLDRYTGTSKGYAYIEFAEPDLVPGALIMNESIFKDRPLKVVPKRTNFPGLKGHSSSSHSFRYRRRAGRSARRGADLRFAGRNHYRPY</sequence>
<dbReference type="Gene3D" id="3.30.70.330">
    <property type="match status" value="1"/>
</dbReference>
<feature type="region of interest" description="Disordered" evidence="3">
    <location>
        <begin position="1"/>
        <end position="22"/>
    </location>
</feature>
<keyword evidence="1 2" id="KW-0694">RNA-binding</keyword>
<dbReference type="SMART" id="SM00360">
    <property type="entry name" value="RRM"/>
    <property type="match status" value="1"/>
</dbReference>
<evidence type="ECO:0000313" key="5">
    <source>
        <dbReference type="EMBL" id="RPA81783.1"/>
    </source>
</evidence>
<evidence type="ECO:0000256" key="3">
    <source>
        <dbReference type="SAM" id="MobiDB-lite"/>
    </source>
</evidence>
<dbReference type="InterPro" id="IPR000504">
    <property type="entry name" value="RRM_dom"/>
</dbReference>
<reference evidence="5 6" key="1">
    <citation type="journal article" date="2018" name="Nat. Ecol. Evol.">
        <title>Pezizomycetes genomes reveal the molecular basis of ectomycorrhizal truffle lifestyle.</title>
        <authorList>
            <person name="Murat C."/>
            <person name="Payen T."/>
            <person name="Noel B."/>
            <person name="Kuo A."/>
            <person name="Morin E."/>
            <person name="Chen J."/>
            <person name="Kohler A."/>
            <person name="Krizsan K."/>
            <person name="Balestrini R."/>
            <person name="Da Silva C."/>
            <person name="Montanini B."/>
            <person name="Hainaut M."/>
            <person name="Levati E."/>
            <person name="Barry K.W."/>
            <person name="Belfiori B."/>
            <person name="Cichocki N."/>
            <person name="Clum A."/>
            <person name="Dockter R.B."/>
            <person name="Fauchery L."/>
            <person name="Guy J."/>
            <person name="Iotti M."/>
            <person name="Le Tacon F."/>
            <person name="Lindquist E.A."/>
            <person name="Lipzen A."/>
            <person name="Malagnac F."/>
            <person name="Mello A."/>
            <person name="Molinier V."/>
            <person name="Miyauchi S."/>
            <person name="Poulain J."/>
            <person name="Riccioni C."/>
            <person name="Rubini A."/>
            <person name="Sitrit Y."/>
            <person name="Splivallo R."/>
            <person name="Traeger S."/>
            <person name="Wang M."/>
            <person name="Zifcakova L."/>
            <person name="Wipf D."/>
            <person name="Zambonelli A."/>
            <person name="Paolocci F."/>
            <person name="Nowrousian M."/>
            <person name="Ottonello S."/>
            <person name="Baldrian P."/>
            <person name="Spatafora J.W."/>
            <person name="Henrissat B."/>
            <person name="Nagy L.G."/>
            <person name="Aury J.M."/>
            <person name="Wincker P."/>
            <person name="Grigoriev I.V."/>
            <person name="Bonfante P."/>
            <person name="Martin F.M."/>
        </authorList>
    </citation>
    <scope>NUCLEOTIDE SEQUENCE [LARGE SCALE GENOMIC DNA]</scope>
    <source>
        <strain evidence="5 6">RN42</strain>
    </source>
</reference>
<feature type="compositionally biased region" description="Polar residues" evidence="3">
    <location>
        <begin position="1"/>
        <end position="21"/>
    </location>
</feature>
<keyword evidence="6" id="KW-1185">Reference proteome</keyword>
<organism evidence="5 6">
    <name type="scientific">Ascobolus immersus RN42</name>
    <dbReference type="NCBI Taxonomy" id="1160509"/>
    <lineage>
        <taxon>Eukaryota</taxon>
        <taxon>Fungi</taxon>
        <taxon>Dikarya</taxon>
        <taxon>Ascomycota</taxon>
        <taxon>Pezizomycotina</taxon>
        <taxon>Pezizomycetes</taxon>
        <taxon>Pezizales</taxon>
        <taxon>Ascobolaceae</taxon>
        <taxon>Ascobolus</taxon>
    </lineage>
</organism>
<dbReference type="InterPro" id="IPR035979">
    <property type="entry name" value="RBD_domain_sf"/>
</dbReference>
<evidence type="ECO:0000313" key="6">
    <source>
        <dbReference type="Proteomes" id="UP000275078"/>
    </source>
</evidence>
<dbReference type="SUPFAM" id="SSF54928">
    <property type="entry name" value="RNA-binding domain, RBD"/>
    <property type="match status" value="1"/>
</dbReference>
<dbReference type="PANTHER" id="PTHR23236">
    <property type="entry name" value="EUKARYOTIC TRANSLATION INITIATION FACTOR 4B/4H"/>
    <property type="match status" value="1"/>
</dbReference>